<keyword evidence="5" id="KW-0677">Repeat</keyword>
<evidence type="ECO:0000256" key="6">
    <source>
        <dbReference type="ARBA" id="ARBA00022763"/>
    </source>
</evidence>
<dbReference type="PANTHER" id="PTHR32170">
    <property type="entry name" value="PROTEASOME ACTIVATOR COMPLEX SUBUNIT 4"/>
    <property type="match status" value="1"/>
</dbReference>
<gene>
    <name evidence="13" type="ORF">JAAARDRAFT_134622</name>
</gene>
<evidence type="ECO:0000256" key="7">
    <source>
        <dbReference type="ARBA" id="ARBA00023204"/>
    </source>
</evidence>
<dbReference type="SUPFAM" id="SSF48371">
    <property type="entry name" value="ARM repeat"/>
    <property type="match status" value="1"/>
</dbReference>
<dbReference type="InterPro" id="IPR011989">
    <property type="entry name" value="ARM-like"/>
</dbReference>
<feature type="domain" description="Proteasome activator Blm10 middle HEAT repeats region" evidence="10">
    <location>
        <begin position="373"/>
        <end position="905"/>
    </location>
</feature>
<dbReference type="InterPro" id="IPR057546">
    <property type="entry name" value="HEAT_GCN1"/>
</dbReference>
<dbReference type="Pfam" id="PF23271">
    <property type="entry name" value="HEAT_GCN1"/>
    <property type="match status" value="1"/>
</dbReference>
<comment type="subcellular location">
    <subcellularLocation>
        <location evidence="2">Cytoplasm</location>
    </subcellularLocation>
    <subcellularLocation>
        <location evidence="1">Nucleus speckle</location>
    </subcellularLocation>
</comment>
<dbReference type="Pfam" id="PF11919">
    <property type="entry name" value="PSME4_C"/>
    <property type="match status" value="1"/>
</dbReference>
<protein>
    <recommendedName>
        <fullName evidence="15">ARM repeat-containing protein</fullName>
    </recommendedName>
</protein>
<dbReference type="STRING" id="933084.A0A067PLS5"/>
<dbReference type="EMBL" id="KL197727">
    <property type="protein sequence ID" value="KDQ54780.1"/>
    <property type="molecule type" value="Genomic_DNA"/>
</dbReference>
<evidence type="ECO:0000259" key="11">
    <source>
        <dbReference type="Pfam" id="PF23096"/>
    </source>
</evidence>
<evidence type="ECO:0000313" key="14">
    <source>
        <dbReference type="Proteomes" id="UP000027265"/>
    </source>
</evidence>
<organism evidence="13 14">
    <name type="scientific">Jaapia argillacea MUCL 33604</name>
    <dbReference type="NCBI Taxonomy" id="933084"/>
    <lineage>
        <taxon>Eukaryota</taxon>
        <taxon>Fungi</taxon>
        <taxon>Dikarya</taxon>
        <taxon>Basidiomycota</taxon>
        <taxon>Agaricomycotina</taxon>
        <taxon>Agaricomycetes</taxon>
        <taxon>Agaricomycetidae</taxon>
        <taxon>Jaapiales</taxon>
        <taxon>Jaapiaceae</taxon>
        <taxon>Jaapia</taxon>
    </lineage>
</organism>
<dbReference type="InParanoid" id="A0A067PLS5"/>
<dbReference type="InterPro" id="IPR035309">
    <property type="entry name" value="PSME4"/>
</dbReference>
<feature type="domain" description="Proteasome activator complex subunit 4 C-terminal" evidence="9">
    <location>
        <begin position="1842"/>
        <end position="1925"/>
    </location>
</feature>
<dbReference type="GO" id="GO:0005829">
    <property type="term" value="C:cytosol"/>
    <property type="evidence" value="ECO:0007669"/>
    <property type="project" value="TreeGrafter"/>
</dbReference>
<evidence type="ECO:0000259" key="10">
    <source>
        <dbReference type="Pfam" id="PF16507"/>
    </source>
</evidence>
<keyword evidence="6" id="KW-0227">DNA damage</keyword>
<evidence type="ECO:0000256" key="2">
    <source>
        <dbReference type="ARBA" id="ARBA00004496"/>
    </source>
</evidence>
<keyword evidence="14" id="KW-1185">Reference proteome</keyword>
<name>A0A067PLS5_9AGAM</name>
<dbReference type="GO" id="GO:0016607">
    <property type="term" value="C:nuclear speck"/>
    <property type="evidence" value="ECO:0007669"/>
    <property type="project" value="UniProtKB-SubCell"/>
</dbReference>
<dbReference type="Proteomes" id="UP000027265">
    <property type="component" value="Unassembled WGS sequence"/>
</dbReference>
<dbReference type="PANTHER" id="PTHR32170:SF3">
    <property type="entry name" value="PROTEASOME ACTIVATOR COMPLEX SUBUNIT 4"/>
    <property type="match status" value="1"/>
</dbReference>
<evidence type="ECO:0000256" key="4">
    <source>
        <dbReference type="ARBA" id="ARBA00022490"/>
    </source>
</evidence>
<dbReference type="Gene3D" id="1.25.10.10">
    <property type="entry name" value="Leucine-rich Repeat Variant"/>
    <property type="match status" value="1"/>
</dbReference>
<dbReference type="Pfam" id="PF16507">
    <property type="entry name" value="HEAT_PSME4_mid"/>
    <property type="match status" value="1"/>
</dbReference>
<evidence type="ECO:0000259" key="12">
    <source>
        <dbReference type="Pfam" id="PF23271"/>
    </source>
</evidence>
<dbReference type="OrthoDB" id="17907at2759"/>
<dbReference type="Pfam" id="PF23096">
    <property type="entry name" value="HEAT_PSME4"/>
    <property type="match status" value="1"/>
</dbReference>
<feature type="domain" description="Stalled ribosome sensor GCN1-like HEAT repeats region" evidence="12">
    <location>
        <begin position="1686"/>
        <end position="1810"/>
    </location>
</feature>
<dbReference type="HOGENOM" id="CLU_000772_3_0_1"/>
<keyword evidence="7" id="KW-0234">DNA repair</keyword>
<keyword evidence="8" id="KW-0539">Nucleus</keyword>
<dbReference type="InterPro" id="IPR055455">
    <property type="entry name" value="HEAT_PSME4"/>
</dbReference>
<evidence type="ECO:0000313" key="13">
    <source>
        <dbReference type="EMBL" id="KDQ54780.1"/>
    </source>
</evidence>
<dbReference type="InterPro" id="IPR016024">
    <property type="entry name" value="ARM-type_fold"/>
</dbReference>
<evidence type="ECO:0000259" key="9">
    <source>
        <dbReference type="Pfam" id="PF11919"/>
    </source>
</evidence>
<reference evidence="14" key="1">
    <citation type="journal article" date="2014" name="Proc. Natl. Acad. Sci. U.S.A.">
        <title>Extensive sampling of basidiomycete genomes demonstrates inadequacy of the white-rot/brown-rot paradigm for wood decay fungi.</title>
        <authorList>
            <person name="Riley R."/>
            <person name="Salamov A.A."/>
            <person name="Brown D.W."/>
            <person name="Nagy L.G."/>
            <person name="Floudas D."/>
            <person name="Held B.W."/>
            <person name="Levasseur A."/>
            <person name="Lombard V."/>
            <person name="Morin E."/>
            <person name="Otillar R."/>
            <person name="Lindquist E.A."/>
            <person name="Sun H."/>
            <person name="LaButti K.M."/>
            <person name="Schmutz J."/>
            <person name="Jabbour D."/>
            <person name="Luo H."/>
            <person name="Baker S.E."/>
            <person name="Pisabarro A.G."/>
            <person name="Walton J.D."/>
            <person name="Blanchette R.A."/>
            <person name="Henrissat B."/>
            <person name="Martin F."/>
            <person name="Cullen D."/>
            <person name="Hibbett D.S."/>
            <person name="Grigoriev I.V."/>
        </authorList>
    </citation>
    <scope>NUCLEOTIDE SEQUENCE [LARGE SCALE GENOMIC DNA]</scope>
    <source>
        <strain evidence="14">MUCL 33604</strain>
    </source>
</reference>
<comment type="similarity">
    <text evidence="3">Belongs to the BLM10 family.</text>
</comment>
<evidence type="ECO:0000256" key="1">
    <source>
        <dbReference type="ARBA" id="ARBA00004324"/>
    </source>
</evidence>
<proteinExistence type="inferred from homology"/>
<accession>A0A067PLS5</accession>
<dbReference type="InterPro" id="IPR021843">
    <property type="entry name" value="PSME4_C"/>
</dbReference>
<evidence type="ECO:0000256" key="5">
    <source>
        <dbReference type="ARBA" id="ARBA00022737"/>
    </source>
</evidence>
<dbReference type="GO" id="GO:0010499">
    <property type="term" value="P:proteasomal ubiquitin-independent protein catabolic process"/>
    <property type="evidence" value="ECO:0007669"/>
    <property type="project" value="TreeGrafter"/>
</dbReference>
<dbReference type="InterPro" id="IPR032430">
    <property type="entry name" value="Blm10_mid"/>
</dbReference>
<sequence>MTSPGSPLATESPESEDSVLEKQRASLQTYLDHLPYDGESADEMQAKLEYIVGRIVICAKAKNWLVLTTWDGKLQCWLLMRYPMPKSTRAKLVRLYYELCLLPGIEPRVLRSWADMASRLISNKPGSKRKLEATDLQLPWKPLWEALQKELWPKKRLLDTTRNVLNILLYVAEQSKRYYPAEEIPEMLDTFFPLLTKETFLTMIPVITSFLPPTHPHLYLPALFSLWEAFNSSVMDDRLLELAGDLAEEHVVGKVGLAGEEGGAEWKYVGIWTENQWTFLAGKALGSMNVPVGATRGTSTTGGHADAMADRQSLRIKKAINRYSALAKMLVYSMSLDGPVREEISTPNARSRETRLPAQQNGYLAGSRALDSLDKLITSTESFFHPSNSGTWTLCLTNFIHRLTTEFTKRWKEEELPSCKTPVTHRLTPSIRRAFVTTLRTPALLAMFSKDPISMSYAQGALRGMAMLDATLIMPELLDRAYSGLEVVNETHRTTAVLSLLSGVTLPLVSEKVWLGGQKHLVPLLELCIPGIDLNDHIKTVCATMFIVSAVQHIKIGDLSIQQTGLSFSTDAPAEDMMNIDEQSGLPNGVEGNGLVLSREDERALVRDSTASFADWVTSLFRRVLALYENLPEEGGKKGTTGGKQEESVLKSIKSMMDVVCLHLSDPLFDLVLKLMFDYGTSNAKSNSVRAFGQLIACLARVKPDQTIDRFLPHCVRQIQEELKHGASSIMTTSTHTAVASDTTLHWNLSILRGCLGYGGAALLKHKDTVKELIILLVDKTKSERGYSSVGRLITRILHTLGGVYPLNSRFINTEEWDDPMFNRDHNTQWGRLYEACDLTEHLSVPTEPEIAFILDILGTVGAPALKNIEELLESSGKWDNVSRNRFCRYMNVVRSIWSGLPTLFQEGPKQVVNPCINEETEVESLLVTPLIVKAGFTLTDPRDPRYQKVVEHRSQFGRTVHLAAITLRKQLEGEDHIDAVISVAKAIDVFLLEYGMTRGSFDSLQNNYSSARELNRVWSKQKENSRLVWLKRAQVYHTGRVYMHALHRGRSDLDDKLLSDLVELSLSPYTRVRRHSQAILHNVCGYYVRSTRMTLPALFDALVKGTDPDRMKGALYLLWNKGTAAYALADQTYHGRYLLSLLECQHQEKPSVQKLVGSLAHDCLAHLSEESVHTDSYLEDAPRIDEALLRLEEEFSSALVDRNLLAQVLQKSPARASSRNVSSQRVCSAVLEIALRSTTHWRYVQMATRFLFCLLRRDNPTTPELAKFFFENTVSPHSTIRLHAQRAVVKLATFIKARTYAKSTKELWLETWSNPLQRRVSVGDPSRFNESINCQRYTQVCQSSPKQLTHFHRNYVDKISTGFISWTPDLKGYQPAPDRTSPFIWDGDSQAALSVILLGMNDDYFSKLALLWSQESNRSGGATDVRQDNCVFIKTLAKMYEATKLDQILAVVEPLLFDSDKFKQRGAAEILLGLWRGSKHWPKQSSAKLWSWTMDRMDRIFAQIKPDTLPFWETAFSLQLVDRDPRRHQAMLDWILALPLEFHGDSAFAMNKTLSLFGIVVDCLGPRFMPLSDKYFNLLLDNANTGYAEIRAHISQNLYMIMRCQWQPSYPSTDMFLSACRTTTDPMKLRDKRYLSRVIEILDQFPKWKEERFPPPRVNQSQYDKVGLTLLQWLWASCHGPQASLIFPYILPMLPEILRMSELSDSSELQNYSSAVLYVLSAVTPPPEYINVILEHFLGAIRSSKSWRIRLNALPTLVVFFYRNLLSVSSKEVSAVMDVLLECLSDENVEVREMSSKVLSGLVRCSQRQSIIPLKNRFVALARKVQLPARKDPTYADSLRTLHSSILGLCALIESFPYSVERWMPPLTEVLALHATDPPPISTTIRKCASELIRSVDTWHKDQQAFNEDQLQDLSTMLVGTSYCEFFK</sequence>
<dbReference type="GO" id="GO:0006281">
    <property type="term" value="P:DNA repair"/>
    <property type="evidence" value="ECO:0007669"/>
    <property type="project" value="UniProtKB-KW"/>
</dbReference>
<evidence type="ECO:0000256" key="8">
    <source>
        <dbReference type="ARBA" id="ARBA00023242"/>
    </source>
</evidence>
<evidence type="ECO:0008006" key="15">
    <source>
        <dbReference type="Google" id="ProtNLM"/>
    </source>
</evidence>
<dbReference type="GO" id="GO:0016504">
    <property type="term" value="F:peptidase activator activity"/>
    <property type="evidence" value="ECO:0007669"/>
    <property type="project" value="InterPro"/>
</dbReference>
<evidence type="ECO:0000256" key="3">
    <source>
        <dbReference type="ARBA" id="ARBA00005739"/>
    </source>
</evidence>
<keyword evidence="4" id="KW-0963">Cytoplasm</keyword>
<dbReference type="GO" id="GO:0070628">
    <property type="term" value="F:proteasome binding"/>
    <property type="evidence" value="ECO:0007669"/>
    <property type="project" value="InterPro"/>
</dbReference>
<feature type="domain" description="Proteasome activator complex subunit 4-like HEAT repeat-like" evidence="11">
    <location>
        <begin position="1355"/>
        <end position="1551"/>
    </location>
</feature>